<name>A0ABW4QX74_9BACT</name>
<sequence length="144" mass="15980">MADTILHAQPYGALLLAPEVPCLMVAWYGFANSEQFRELMNRGLELYRAEAQRTQPLGWLADTRGHSAIRTADQQWLAADWNLRAYQLGIRHVSFVVPESVIGQITVNTSSSNAMASADHPITASQHRTLAEAKTRLHATLLGR</sequence>
<accession>A0ABW4QX74</accession>
<evidence type="ECO:0000313" key="2">
    <source>
        <dbReference type="Proteomes" id="UP001597197"/>
    </source>
</evidence>
<proteinExistence type="predicted"/>
<keyword evidence="2" id="KW-1185">Reference proteome</keyword>
<protein>
    <recommendedName>
        <fullName evidence="3">IclR-ED domain-containing protein</fullName>
    </recommendedName>
</protein>
<dbReference type="EMBL" id="JBHUFD010000006">
    <property type="protein sequence ID" value="MFD1874085.1"/>
    <property type="molecule type" value="Genomic_DNA"/>
</dbReference>
<reference evidence="2" key="1">
    <citation type="journal article" date="2019" name="Int. J. Syst. Evol. Microbiol.">
        <title>The Global Catalogue of Microorganisms (GCM) 10K type strain sequencing project: providing services to taxonomists for standard genome sequencing and annotation.</title>
        <authorList>
            <consortium name="The Broad Institute Genomics Platform"/>
            <consortium name="The Broad Institute Genome Sequencing Center for Infectious Disease"/>
            <person name="Wu L."/>
            <person name="Ma J."/>
        </authorList>
    </citation>
    <scope>NUCLEOTIDE SEQUENCE [LARGE SCALE GENOMIC DNA]</scope>
    <source>
        <strain evidence="2">CGMCC 1.15795</strain>
    </source>
</reference>
<dbReference type="RefSeq" id="WP_382315566.1">
    <property type="nucleotide sequence ID" value="NZ_JBHUFD010000006.1"/>
</dbReference>
<organism evidence="1 2">
    <name type="scientific">Hymenobacter bucti</name>
    <dbReference type="NCBI Taxonomy" id="1844114"/>
    <lineage>
        <taxon>Bacteria</taxon>
        <taxon>Pseudomonadati</taxon>
        <taxon>Bacteroidota</taxon>
        <taxon>Cytophagia</taxon>
        <taxon>Cytophagales</taxon>
        <taxon>Hymenobacteraceae</taxon>
        <taxon>Hymenobacter</taxon>
    </lineage>
</organism>
<comment type="caution">
    <text evidence="1">The sequence shown here is derived from an EMBL/GenBank/DDBJ whole genome shotgun (WGS) entry which is preliminary data.</text>
</comment>
<evidence type="ECO:0008006" key="3">
    <source>
        <dbReference type="Google" id="ProtNLM"/>
    </source>
</evidence>
<dbReference type="Proteomes" id="UP001597197">
    <property type="component" value="Unassembled WGS sequence"/>
</dbReference>
<gene>
    <name evidence="1" type="ORF">ACFSDX_16700</name>
</gene>
<evidence type="ECO:0000313" key="1">
    <source>
        <dbReference type="EMBL" id="MFD1874085.1"/>
    </source>
</evidence>